<evidence type="ECO:0000313" key="6">
    <source>
        <dbReference type="Proteomes" id="UP000095038"/>
    </source>
</evidence>
<dbReference type="Proteomes" id="UP000095038">
    <property type="component" value="Unassembled WGS sequence"/>
</dbReference>
<dbReference type="InParanoid" id="A0A1D2VA53"/>
<dbReference type="InterPro" id="IPR036259">
    <property type="entry name" value="MFS_trans_sf"/>
</dbReference>
<organism evidence="5 6">
    <name type="scientific">Ascoidea rubescens DSM 1968</name>
    <dbReference type="NCBI Taxonomy" id="1344418"/>
    <lineage>
        <taxon>Eukaryota</taxon>
        <taxon>Fungi</taxon>
        <taxon>Dikarya</taxon>
        <taxon>Ascomycota</taxon>
        <taxon>Saccharomycotina</taxon>
        <taxon>Saccharomycetes</taxon>
        <taxon>Ascoideaceae</taxon>
        <taxon>Ascoidea</taxon>
    </lineage>
</organism>
<protein>
    <submittedName>
        <fullName evidence="5">MFS general substrate transporter</fullName>
    </submittedName>
</protein>
<dbReference type="GO" id="GO:0022857">
    <property type="term" value="F:transmembrane transporter activity"/>
    <property type="evidence" value="ECO:0007669"/>
    <property type="project" value="InterPro"/>
</dbReference>
<dbReference type="CDD" id="cd17352">
    <property type="entry name" value="MFS_MCT_SLC16"/>
    <property type="match status" value="1"/>
</dbReference>
<evidence type="ECO:0000259" key="4">
    <source>
        <dbReference type="PROSITE" id="PS50850"/>
    </source>
</evidence>
<dbReference type="GeneID" id="30964939"/>
<dbReference type="GO" id="GO:0032218">
    <property type="term" value="P:riboflavin transport"/>
    <property type="evidence" value="ECO:0007669"/>
    <property type="project" value="TreeGrafter"/>
</dbReference>
<dbReference type="EMBL" id="KV454493">
    <property type="protein sequence ID" value="ODV58303.1"/>
    <property type="molecule type" value="Genomic_DNA"/>
</dbReference>
<dbReference type="InterPro" id="IPR020846">
    <property type="entry name" value="MFS_dom"/>
</dbReference>
<feature type="domain" description="Major facilitator superfamily (MFS) profile" evidence="4">
    <location>
        <begin position="71"/>
        <end position="475"/>
    </location>
</feature>
<dbReference type="PROSITE" id="PS50850">
    <property type="entry name" value="MFS"/>
    <property type="match status" value="1"/>
</dbReference>
<dbReference type="InterPro" id="IPR050327">
    <property type="entry name" value="Proton-linked_MCT"/>
</dbReference>
<dbReference type="AlphaFoldDB" id="A0A1D2VA53"/>
<evidence type="ECO:0000256" key="1">
    <source>
        <dbReference type="ARBA" id="ARBA00004141"/>
    </source>
</evidence>
<dbReference type="SUPFAM" id="SSF103473">
    <property type="entry name" value="MFS general substrate transporter"/>
    <property type="match status" value="1"/>
</dbReference>
<feature type="transmembrane region" description="Helical" evidence="3">
    <location>
        <begin position="72"/>
        <end position="92"/>
    </location>
</feature>
<dbReference type="Gene3D" id="1.20.1250.20">
    <property type="entry name" value="MFS general substrate transporter like domains"/>
    <property type="match status" value="2"/>
</dbReference>
<feature type="transmembrane region" description="Helical" evidence="3">
    <location>
        <begin position="290"/>
        <end position="315"/>
    </location>
</feature>
<dbReference type="PANTHER" id="PTHR11360:SF177">
    <property type="entry name" value="RIBOFLAVIN TRANSPORTER MCH5"/>
    <property type="match status" value="1"/>
</dbReference>
<dbReference type="InterPro" id="IPR011701">
    <property type="entry name" value="MFS"/>
</dbReference>
<feature type="transmembrane region" description="Helical" evidence="3">
    <location>
        <begin position="420"/>
        <end position="441"/>
    </location>
</feature>
<feature type="transmembrane region" description="Helical" evidence="3">
    <location>
        <begin position="453"/>
        <end position="474"/>
    </location>
</feature>
<feature type="transmembrane region" description="Helical" evidence="3">
    <location>
        <begin position="231"/>
        <end position="251"/>
    </location>
</feature>
<keyword evidence="3" id="KW-1133">Transmembrane helix</keyword>
<dbReference type="Pfam" id="PF07690">
    <property type="entry name" value="MFS_1"/>
    <property type="match status" value="1"/>
</dbReference>
<feature type="transmembrane region" description="Helical" evidence="3">
    <location>
        <begin position="164"/>
        <end position="187"/>
    </location>
</feature>
<keyword evidence="6" id="KW-1185">Reference proteome</keyword>
<feature type="transmembrane region" description="Helical" evidence="3">
    <location>
        <begin position="112"/>
        <end position="135"/>
    </location>
</feature>
<evidence type="ECO:0000256" key="2">
    <source>
        <dbReference type="ARBA" id="ARBA00006727"/>
    </source>
</evidence>
<reference evidence="6" key="1">
    <citation type="submission" date="2016-05" db="EMBL/GenBank/DDBJ databases">
        <title>Comparative genomics of biotechnologically important yeasts.</title>
        <authorList>
            <consortium name="DOE Joint Genome Institute"/>
            <person name="Riley R."/>
            <person name="Haridas S."/>
            <person name="Wolfe K.H."/>
            <person name="Lopes M.R."/>
            <person name="Hittinger C.T."/>
            <person name="Goker M."/>
            <person name="Salamov A."/>
            <person name="Wisecaver J."/>
            <person name="Long T.M."/>
            <person name="Aerts A.L."/>
            <person name="Barry K."/>
            <person name="Choi C."/>
            <person name="Clum A."/>
            <person name="Coughlan A.Y."/>
            <person name="Deshpande S."/>
            <person name="Douglass A.P."/>
            <person name="Hanson S.J."/>
            <person name="Klenk H.-P."/>
            <person name="Labutti K."/>
            <person name="Lapidus A."/>
            <person name="Lindquist E."/>
            <person name="Lipzen A."/>
            <person name="Meier-Kolthoff J.P."/>
            <person name="Ohm R.A."/>
            <person name="Otillar R.P."/>
            <person name="Pangilinan J."/>
            <person name="Peng Y."/>
            <person name="Rokas A."/>
            <person name="Rosa C.A."/>
            <person name="Scheuner C."/>
            <person name="Sibirny A.A."/>
            <person name="Slot J.C."/>
            <person name="Stielow J.B."/>
            <person name="Sun H."/>
            <person name="Kurtzman C.P."/>
            <person name="Blackwell M."/>
            <person name="Grigoriev I.V."/>
            <person name="Jeffries T.W."/>
        </authorList>
    </citation>
    <scope>NUCLEOTIDE SEQUENCE [LARGE SCALE GENOMIC DNA]</scope>
    <source>
        <strain evidence="6">DSM 1968</strain>
    </source>
</reference>
<proteinExistence type="inferred from homology"/>
<feature type="transmembrane region" description="Helical" evidence="3">
    <location>
        <begin position="142"/>
        <end position="158"/>
    </location>
</feature>
<feature type="transmembrane region" description="Helical" evidence="3">
    <location>
        <begin position="355"/>
        <end position="376"/>
    </location>
</feature>
<sequence length="482" mass="53114">MSNSIYSIHTINGNTHINDSSKKNNSNEIQYQLDEADNNVNHIDNNLEASKENLLKGIDGDSIEFPDGGFRAWLVVFGSFLGLCTSFGLFNASGAVQSYVQYHQLKDYNVSTISWIFSIYSFITFSFSVFSGLLFDKRGSNLPMIIGAIFMSGSYFCLANCEKYYQFLITFGILNGIGTSFCFTASISVVSHWFSVKRAFAMSIATIGGSVGGGVFPLILREMYPKIGFSWSMRTIGFIVLGTQFVSAALIKDRLPRKPKTMVIMNNNNSNNNNNNSENKSFQFNYFKELTYSLFVAALLFIELYVFIVLSYLASYAMAKGFSDSQGLLLLTITNLSGIPGRVILGYLADKYGRFNVICFVTFMSCLTVWVMWLPFGSNLTCLYLFSALWGFFSGSILCLSPACCGQISKTENFGKRYGTAYCVASFGSLVGLPIGGAIIGKSASSQGYTNEVIFAGLIGTVCLLFLCLSRYSIAGHRLVKV</sequence>
<name>A0A1D2VA53_9ASCO</name>
<gene>
    <name evidence="5" type="ORF">ASCRUDRAFT_62565</name>
</gene>
<feature type="transmembrane region" description="Helical" evidence="3">
    <location>
        <begin position="327"/>
        <end position="348"/>
    </location>
</feature>
<dbReference type="GO" id="GO:0016020">
    <property type="term" value="C:membrane"/>
    <property type="evidence" value="ECO:0007669"/>
    <property type="project" value="UniProtKB-SubCell"/>
</dbReference>
<keyword evidence="3" id="KW-0472">Membrane</keyword>
<comment type="similarity">
    <text evidence="2">Belongs to the major facilitator superfamily. Monocarboxylate porter (TC 2.A.1.13) family.</text>
</comment>
<feature type="transmembrane region" description="Helical" evidence="3">
    <location>
        <begin position="388"/>
        <end position="408"/>
    </location>
</feature>
<dbReference type="RefSeq" id="XP_020044610.1">
    <property type="nucleotide sequence ID" value="XM_020191303.1"/>
</dbReference>
<feature type="transmembrane region" description="Helical" evidence="3">
    <location>
        <begin position="199"/>
        <end position="219"/>
    </location>
</feature>
<dbReference type="PANTHER" id="PTHR11360">
    <property type="entry name" value="MONOCARBOXYLATE TRANSPORTER"/>
    <property type="match status" value="1"/>
</dbReference>
<dbReference type="OrthoDB" id="6509908at2759"/>
<keyword evidence="3" id="KW-0812">Transmembrane</keyword>
<evidence type="ECO:0000256" key="3">
    <source>
        <dbReference type="SAM" id="Phobius"/>
    </source>
</evidence>
<evidence type="ECO:0000313" key="5">
    <source>
        <dbReference type="EMBL" id="ODV58303.1"/>
    </source>
</evidence>
<comment type="subcellular location">
    <subcellularLocation>
        <location evidence="1">Membrane</location>
        <topology evidence="1">Multi-pass membrane protein</topology>
    </subcellularLocation>
</comment>
<accession>A0A1D2VA53</accession>